<dbReference type="Pfam" id="PF01148">
    <property type="entry name" value="CTP_transf_1"/>
    <property type="match status" value="1"/>
</dbReference>
<keyword evidence="2" id="KW-0548">Nucleotidyltransferase</keyword>
<sequence>MNTNFSSGSLSLDDFLHTALARAPQKFWWVIAGVIGVLLLASLIGWILARRKPGPVVDNLNARVRAWWVMVGVLAACFLLGKIATLVLYALLSFFALREFLTLTPTRRGDHWSLCLCFYVAIPLQYWLIGIDWYGLFVMCIPVFGFLLLPAVSALSGDTENFLERNTKVQWGLMLTVYCLSHAPALMLLRIPGYEGQNLLLLFYLLLVVQLSDVLQYVFGKLFGKHLLAPLVSPSKTVEGLVGGGLSAAGVGAALWWITPFTPLQSALLSLLIVLCGFLGGLALSAVKRSLGAKDWGEMIEGHGGILDRLDSVVYAAPVFFHVVRYLYQ</sequence>
<reference evidence="2 3" key="1">
    <citation type="submission" date="2023-07" db="EMBL/GenBank/DDBJ databases">
        <title>Sorghum-associated microbial communities from plants grown in Nebraska, USA.</title>
        <authorList>
            <person name="Schachtman D."/>
        </authorList>
    </citation>
    <scope>NUCLEOTIDE SEQUENCE [LARGE SCALE GENOMIC DNA]</scope>
    <source>
        <strain evidence="2 3">BE107</strain>
    </source>
</reference>
<feature type="transmembrane region" description="Helical" evidence="1">
    <location>
        <begin position="27"/>
        <end position="48"/>
    </location>
</feature>
<dbReference type="PANTHER" id="PTHR43535:SF1">
    <property type="entry name" value="PHOSPHATIDATE CYTIDYLYLTRANSFERASE"/>
    <property type="match status" value="1"/>
</dbReference>
<feature type="transmembrane region" description="Helical" evidence="1">
    <location>
        <begin position="169"/>
        <end position="189"/>
    </location>
</feature>
<evidence type="ECO:0000256" key="1">
    <source>
        <dbReference type="SAM" id="Phobius"/>
    </source>
</evidence>
<dbReference type="GO" id="GO:0004605">
    <property type="term" value="F:phosphatidate cytidylyltransferase activity"/>
    <property type="evidence" value="ECO:0007669"/>
    <property type="project" value="UniProtKB-EC"/>
</dbReference>
<keyword evidence="1" id="KW-1133">Transmembrane helix</keyword>
<keyword evidence="1" id="KW-0472">Membrane</keyword>
<feature type="transmembrane region" description="Helical" evidence="1">
    <location>
        <begin position="240"/>
        <end position="258"/>
    </location>
</feature>
<evidence type="ECO:0000313" key="2">
    <source>
        <dbReference type="EMBL" id="MDR6839847.1"/>
    </source>
</evidence>
<name>A0ABU1RML2_9GAMM</name>
<dbReference type="Proteomes" id="UP001254759">
    <property type="component" value="Unassembled WGS sequence"/>
</dbReference>
<keyword evidence="1" id="KW-0812">Transmembrane</keyword>
<evidence type="ECO:0000313" key="3">
    <source>
        <dbReference type="Proteomes" id="UP001254759"/>
    </source>
</evidence>
<dbReference type="PANTHER" id="PTHR43535">
    <property type="entry name" value="PHOSPHATIDATE CYTIDYLYLTRANSFERASE"/>
    <property type="match status" value="1"/>
</dbReference>
<accession>A0ABU1RML2</accession>
<protein>
    <submittedName>
        <fullName evidence="2">Phosphatidate cytidylyltransferase</fullName>
        <ecNumber evidence="2">2.7.7.41</ecNumber>
    </submittedName>
</protein>
<keyword evidence="2" id="KW-0808">Transferase</keyword>
<feature type="transmembrane region" description="Helical" evidence="1">
    <location>
        <begin position="109"/>
        <end position="128"/>
    </location>
</feature>
<feature type="transmembrane region" description="Helical" evidence="1">
    <location>
        <begin position="264"/>
        <end position="284"/>
    </location>
</feature>
<keyword evidence="3" id="KW-1185">Reference proteome</keyword>
<organism evidence="2 3">
    <name type="scientific">Pseudoxanthomonas sacheonensis</name>
    <dbReference type="NCBI Taxonomy" id="443615"/>
    <lineage>
        <taxon>Bacteria</taxon>
        <taxon>Pseudomonadati</taxon>
        <taxon>Pseudomonadota</taxon>
        <taxon>Gammaproteobacteria</taxon>
        <taxon>Lysobacterales</taxon>
        <taxon>Lysobacteraceae</taxon>
        <taxon>Pseudoxanthomonas</taxon>
    </lineage>
</organism>
<dbReference type="EC" id="2.7.7.41" evidence="2"/>
<gene>
    <name evidence="2" type="ORF">J2W94_000111</name>
</gene>
<dbReference type="RefSeq" id="WP_310089657.1">
    <property type="nucleotide sequence ID" value="NZ_JAVDTT010000001.1"/>
</dbReference>
<comment type="caution">
    <text evidence="2">The sequence shown here is derived from an EMBL/GenBank/DDBJ whole genome shotgun (WGS) entry which is preliminary data.</text>
</comment>
<feature type="transmembrane region" description="Helical" evidence="1">
    <location>
        <begin position="201"/>
        <end position="219"/>
    </location>
</feature>
<feature type="transmembrane region" description="Helical" evidence="1">
    <location>
        <begin position="134"/>
        <end position="157"/>
    </location>
</feature>
<dbReference type="EMBL" id="JAVDTT010000001">
    <property type="protein sequence ID" value="MDR6839847.1"/>
    <property type="molecule type" value="Genomic_DNA"/>
</dbReference>
<proteinExistence type="predicted"/>
<feature type="transmembrane region" description="Helical" evidence="1">
    <location>
        <begin position="68"/>
        <end position="97"/>
    </location>
</feature>